<comment type="caution">
    <text evidence="3">The sequence shown here is derived from an EMBL/GenBank/DDBJ whole genome shotgun (WGS) entry which is preliminary data.</text>
</comment>
<protein>
    <recommendedName>
        <fullName evidence="5">Periplasmic repressor CpxP</fullName>
    </recommendedName>
</protein>
<feature type="compositionally biased region" description="Gly residues" evidence="1">
    <location>
        <begin position="266"/>
        <end position="311"/>
    </location>
</feature>
<dbReference type="OrthoDB" id="269290at2"/>
<feature type="region of interest" description="Disordered" evidence="1">
    <location>
        <begin position="206"/>
        <end position="230"/>
    </location>
</feature>
<feature type="signal peptide" evidence="2">
    <location>
        <begin position="1"/>
        <end position="29"/>
    </location>
</feature>
<dbReference type="RefSeq" id="WP_146409024.1">
    <property type="nucleotide sequence ID" value="NZ_SJPU01000003.1"/>
</dbReference>
<proteinExistence type="predicted"/>
<evidence type="ECO:0000256" key="1">
    <source>
        <dbReference type="SAM" id="MobiDB-lite"/>
    </source>
</evidence>
<feature type="compositionally biased region" description="Basic and acidic residues" evidence="1">
    <location>
        <begin position="206"/>
        <end position="223"/>
    </location>
</feature>
<feature type="chain" id="PRO_5022892536" description="Periplasmic repressor CpxP" evidence="2">
    <location>
        <begin position="30"/>
        <end position="311"/>
    </location>
</feature>
<dbReference type="EMBL" id="SJPU01000003">
    <property type="protein sequence ID" value="TWU10610.1"/>
    <property type="molecule type" value="Genomic_DNA"/>
</dbReference>
<dbReference type="Proteomes" id="UP000319908">
    <property type="component" value="Unassembled WGS sequence"/>
</dbReference>
<evidence type="ECO:0008006" key="5">
    <source>
        <dbReference type="Google" id="ProtNLM"/>
    </source>
</evidence>
<feature type="compositionally biased region" description="Gly residues" evidence="1">
    <location>
        <begin position="36"/>
        <end position="62"/>
    </location>
</feature>
<dbReference type="AlphaFoldDB" id="A0A5C6BFC4"/>
<evidence type="ECO:0000313" key="4">
    <source>
        <dbReference type="Proteomes" id="UP000319908"/>
    </source>
</evidence>
<evidence type="ECO:0000313" key="3">
    <source>
        <dbReference type="EMBL" id="TWU10610.1"/>
    </source>
</evidence>
<organism evidence="3 4">
    <name type="scientific">Allorhodopirellula heiligendammensis</name>
    <dbReference type="NCBI Taxonomy" id="2714739"/>
    <lineage>
        <taxon>Bacteria</taxon>
        <taxon>Pseudomonadati</taxon>
        <taxon>Planctomycetota</taxon>
        <taxon>Planctomycetia</taxon>
        <taxon>Pirellulales</taxon>
        <taxon>Pirellulaceae</taxon>
        <taxon>Allorhodopirellula</taxon>
    </lineage>
</organism>
<feature type="region of interest" description="Disordered" evidence="1">
    <location>
        <begin position="29"/>
        <end position="62"/>
    </location>
</feature>
<feature type="compositionally biased region" description="Basic and acidic residues" evidence="1">
    <location>
        <begin position="244"/>
        <end position="265"/>
    </location>
</feature>
<sequence length="311" mass="32905">MKTRFFTGVAALVAITVVLEVSEVQTAFAQPPGRTDNGGGRGAGGRQGGGGQRGFGGGGMMRGGDPVMGLLRSPEVREELKIDAEQEAAITKIERQVRDQPRGEGDADTRNFDFRNASEEERQKFFAKMQAAQKEQAAKSRELLEEVLMPTQLQRLDQLALQQRGVMALGDAEVQKELGMTSQQVAKLDQVRSEQESAMRDKMQELMQSGDRDSMREKMTEFRDEVEESVTDVLTAEQKAKFKEMKGTEFDFGDRGGRGGDRGGDRGGVGGGRGGDAAGGRGGAGGGRGGRGGAGGGRGGAGGGRGNASDN</sequence>
<keyword evidence="2" id="KW-0732">Signal</keyword>
<name>A0A5C6BFC4_9BACT</name>
<gene>
    <name evidence="3" type="ORF">Poly21_45160</name>
</gene>
<reference evidence="3 4" key="1">
    <citation type="journal article" date="2020" name="Antonie Van Leeuwenhoek">
        <title>Rhodopirellula heiligendammensis sp. nov., Rhodopirellula pilleata sp. nov., and Rhodopirellula solitaria sp. nov. isolated from natural or artificial marine surfaces in Northern Germany and California, USA, and emended description of the genus Rhodopirellula.</title>
        <authorList>
            <person name="Kallscheuer N."/>
            <person name="Wiegand S."/>
            <person name="Jogler M."/>
            <person name="Boedeker C."/>
            <person name="Peeters S.H."/>
            <person name="Rast P."/>
            <person name="Heuer A."/>
            <person name="Jetten M.S.M."/>
            <person name="Rohde M."/>
            <person name="Jogler C."/>
        </authorList>
    </citation>
    <scope>NUCLEOTIDE SEQUENCE [LARGE SCALE GENOMIC DNA]</scope>
    <source>
        <strain evidence="3 4">Poly21</strain>
    </source>
</reference>
<evidence type="ECO:0000256" key="2">
    <source>
        <dbReference type="SAM" id="SignalP"/>
    </source>
</evidence>
<accession>A0A5C6BFC4</accession>
<feature type="region of interest" description="Disordered" evidence="1">
    <location>
        <begin position="244"/>
        <end position="311"/>
    </location>
</feature>
<keyword evidence="4" id="KW-1185">Reference proteome</keyword>